<evidence type="ECO:0008006" key="6">
    <source>
        <dbReference type="Google" id="ProtNLM"/>
    </source>
</evidence>
<feature type="chain" id="PRO_5043360603" description="Gliding motility-associated C-terminal domain-containing protein" evidence="1">
    <location>
        <begin position="20"/>
        <end position="808"/>
    </location>
</feature>
<dbReference type="EMBL" id="BQKB01000051">
    <property type="protein sequence ID" value="GJM53904.1"/>
    <property type="molecule type" value="Genomic_DNA"/>
</dbReference>
<name>A0AAV5AWZ2_9FLAO</name>
<keyword evidence="5" id="KW-1185">Reference proteome</keyword>
<evidence type="ECO:0000313" key="3">
    <source>
        <dbReference type="EMBL" id="GJM53904.1"/>
    </source>
</evidence>
<keyword evidence="1" id="KW-0732">Signal</keyword>
<dbReference type="AlphaFoldDB" id="A0AAV5AWZ2"/>
<dbReference type="Pfam" id="PF13585">
    <property type="entry name" value="CHU_C"/>
    <property type="match status" value="1"/>
</dbReference>
<gene>
    <name evidence="2" type="ORF">RCZ15_10080</name>
    <name evidence="3" type="ORF">RCZ16_22200</name>
</gene>
<dbReference type="Proteomes" id="UP001208692">
    <property type="component" value="Unassembled WGS sequence"/>
</dbReference>
<organism evidence="2 4">
    <name type="scientific">Capnocytophaga catalasegens</name>
    <dbReference type="NCBI Taxonomy" id="1004260"/>
    <lineage>
        <taxon>Bacteria</taxon>
        <taxon>Pseudomonadati</taxon>
        <taxon>Bacteroidota</taxon>
        <taxon>Flavobacteriia</taxon>
        <taxon>Flavobacteriales</taxon>
        <taxon>Flavobacteriaceae</taxon>
        <taxon>Capnocytophaga</taxon>
    </lineage>
</organism>
<evidence type="ECO:0000256" key="1">
    <source>
        <dbReference type="SAM" id="SignalP"/>
    </source>
</evidence>
<dbReference type="NCBIfam" id="TIGR04131">
    <property type="entry name" value="Bac_Flav_CTERM"/>
    <property type="match status" value="1"/>
</dbReference>
<comment type="caution">
    <text evidence="2">The sequence shown here is derived from an EMBL/GenBank/DDBJ whole genome shotgun (WGS) entry which is preliminary data.</text>
</comment>
<proteinExistence type="predicted"/>
<dbReference type="RefSeq" id="WP_264846066.1">
    <property type="nucleotide sequence ID" value="NZ_BPMA01000017.1"/>
</dbReference>
<accession>A0AAV5AWZ2</accession>
<reference evidence="2 5" key="1">
    <citation type="submission" date="2021-11" db="EMBL/GenBank/DDBJ databases">
        <title>Draft genome sequence of Capnocytophaga sp. strain KC07075 isolated from cat oral cavity.</title>
        <authorList>
            <person name="Suzuki M."/>
            <person name="Imaoka K."/>
            <person name="Kimura M."/>
            <person name="Morikawa S."/>
            <person name="Maeda K."/>
        </authorList>
    </citation>
    <scope>NUCLEOTIDE SEQUENCE</scope>
    <source>
        <strain evidence="2">KC07075</strain>
        <strain evidence="3 5">KC07079</strain>
    </source>
</reference>
<evidence type="ECO:0000313" key="2">
    <source>
        <dbReference type="EMBL" id="GJM50033.1"/>
    </source>
</evidence>
<evidence type="ECO:0000313" key="5">
    <source>
        <dbReference type="Proteomes" id="UP001208692"/>
    </source>
</evidence>
<evidence type="ECO:0000313" key="4">
    <source>
        <dbReference type="Proteomes" id="UP001207736"/>
    </source>
</evidence>
<feature type="signal peptide" evidence="1">
    <location>
        <begin position="1"/>
        <end position="19"/>
    </location>
</feature>
<dbReference type="InterPro" id="IPR047589">
    <property type="entry name" value="DUF11_rpt"/>
</dbReference>
<dbReference type="InterPro" id="IPR026341">
    <property type="entry name" value="T9SS_type_B"/>
</dbReference>
<dbReference type="NCBIfam" id="TIGR01451">
    <property type="entry name" value="B_ant_repeat"/>
    <property type="match status" value="1"/>
</dbReference>
<dbReference type="EMBL" id="BQKA01000018">
    <property type="protein sequence ID" value="GJM50033.1"/>
    <property type="molecule type" value="Genomic_DNA"/>
</dbReference>
<dbReference type="Proteomes" id="UP001207736">
    <property type="component" value="Unassembled WGS sequence"/>
</dbReference>
<sequence>MLRKTLLLTLFFLVSTSYGQEIIPFTKRKQQTIKGGLQMVGNNILNKNPANDDYNDSSVNDYLDMKYIDIDNDSNTFSSSAATLNIPNSTCSKIRYAGLYWGGMYKENTSQKQNIKIKIPSQVSYIDITADNYIYDNSISKKTIEYTPYICYKDVTDIITKGNPNGEYIVANVRASEAEAGTFAGGVSAGWALVIIYENPLETPKQITTFDGYANILSNGYGSTLPENEVFFSFSGFKTLPSPLPVKAKFGVIGLEGDLSIKGDKLSIQKPDNSYYELSTSVNPTDNFFNSSISYENSLLTQRRPNSKNTLGWDIHLFSIPNTNNQIIANNQSSAKFKAYTTQDKYDIYLTALEIEVVEAKIDLLKTIRDNAGSNIHKKTIALGNKFFYELEFKNIGNDNAKDFSIKEILPKNLIFQDKSIQIPTGSGITHTFNKMSDGTTEIIFKIPDNLVKKDLTTTTKIRFEVLLDANCNNFQSPCSEIIEDKISLTYKGELNNITITDSKVYSSYDSCHIGDLSPTFVYADINNCVLEKEVIIPCNGSEILKASDGFETYQWIDQNNQPIGNTQSINVTKEGVYTVIKSNKTCVKRKEIYNVKISLYGENPLKPYAKTIFFCNKTLQDFVQLNLNKNNPQQIDLQSISNLKNILWEKYTGQAVLPANSPCYPDPADIWQSIHSQKVFTVDNEGIYRVTLTFDNNCTAIYYFRVGDASLDFHNYISPNRDGLNDTFIIKGIEYYPTNTLKIFNRWGMLVFEKNKYDNSFNGYANTNVESIPIKTQLPTGTYYYVLNYEDNSENKQKTGWLYIHTQ</sequence>
<protein>
    <recommendedName>
        <fullName evidence="6">Gliding motility-associated C-terminal domain-containing protein</fullName>
    </recommendedName>
</protein>